<evidence type="ECO:0000259" key="2">
    <source>
        <dbReference type="Pfam" id="PF00534"/>
    </source>
</evidence>
<dbReference type="PANTHER" id="PTHR45947:SF3">
    <property type="entry name" value="SULFOQUINOVOSYL TRANSFERASE SQD2"/>
    <property type="match status" value="1"/>
</dbReference>
<dbReference type="PANTHER" id="PTHR45947">
    <property type="entry name" value="SULFOQUINOVOSYL TRANSFERASE SQD2"/>
    <property type="match status" value="1"/>
</dbReference>
<dbReference type="Proteomes" id="UP001521137">
    <property type="component" value="Unassembled WGS sequence"/>
</dbReference>
<dbReference type="CDD" id="cd03801">
    <property type="entry name" value="GT4_PimA-like"/>
    <property type="match status" value="1"/>
</dbReference>
<evidence type="ECO:0000256" key="1">
    <source>
        <dbReference type="SAM" id="Phobius"/>
    </source>
</evidence>
<dbReference type="RefSeq" id="WP_235312208.1">
    <property type="nucleotide sequence ID" value="NZ_JAKGAS010000004.1"/>
</dbReference>
<dbReference type="InterPro" id="IPR050194">
    <property type="entry name" value="Glycosyltransferase_grp1"/>
</dbReference>
<feature type="transmembrane region" description="Helical" evidence="1">
    <location>
        <begin position="72"/>
        <end position="92"/>
    </location>
</feature>
<gene>
    <name evidence="3" type="ORF">L0668_09950</name>
</gene>
<sequence length="402" mass="45733">MKNILLSNISYFPDYGGVENSLKYLSEAFRAKGYQVVILVGQSKGTKFERSSTNLNNELVLRFRFRPFNNDLFNTIILPISLIDFIYCLFYVRHRYPPSLALSRNQLVSPLVSLFFSKCSVYLAPGFSENQQRKENLQSNNINKLNLIVGKIKKKTHSYFDKISLKLAKRLFVFSQNMFEQALTCYPKSITKLEIVKPGVDSDHFRPKTSREDLNDLRTKLLLPKDKKIILGVGRFVPAKGFDLLIQACSKLKSDWHLVIIGNGRDHAHIVDIVDRLNLNNRVSLPGKVQNTNEYYRCADTFIMSSRYEPLGQTLLEAMSCGVPIISFKHGGEIVNATQEVVGQLAFFPISNTVSSLGNSIDDFFSLSESDVENLSKKLRNYSIKNYSWHLLADKLACSVKD</sequence>
<dbReference type="SUPFAM" id="SSF53756">
    <property type="entry name" value="UDP-Glycosyltransferase/glycogen phosphorylase"/>
    <property type="match status" value="1"/>
</dbReference>
<dbReference type="Pfam" id="PF00534">
    <property type="entry name" value="Glycos_transf_1"/>
    <property type="match status" value="1"/>
</dbReference>
<protein>
    <submittedName>
        <fullName evidence="3">Glycosyltransferase family 4 protein</fullName>
    </submittedName>
</protein>
<dbReference type="InterPro" id="IPR001296">
    <property type="entry name" value="Glyco_trans_1"/>
</dbReference>
<keyword evidence="1" id="KW-0812">Transmembrane</keyword>
<name>A0ABS9D9H4_9ALTE</name>
<keyword evidence="1" id="KW-1133">Transmembrane helix</keyword>
<accession>A0ABS9D9H4</accession>
<dbReference type="Gene3D" id="3.40.50.2000">
    <property type="entry name" value="Glycogen Phosphorylase B"/>
    <property type="match status" value="2"/>
</dbReference>
<evidence type="ECO:0000313" key="4">
    <source>
        <dbReference type="Proteomes" id="UP001521137"/>
    </source>
</evidence>
<dbReference type="EMBL" id="JAKGAS010000004">
    <property type="protein sequence ID" value="MCF2948429.1"/>
    <property type="molecule type" value="Genomic_DNA"/>
</dbReference>
<organism evidence="3 4">
    <name type="scientific">Paraglaciecola algarum</name>
    <dbReference type="NCBI Taxonomy" id="3050085"/>
    <lineage>
        <taxon>Bacteria</taxon>
        <taxon>Pseudomonadati</taxon>
        <taxon>Pseudomonadota</taxon>
        <taxon>Gammaproteobacteria</taxon>
        <taxon>Alteromonadales</taxon>
        <taxon>Alteromonadaceae</taxon>
        <taxon>Paraglaciecola</taxon>
    </lineage>
</organism>
<evidence type="ECO:0000313" key="3">
    <source>
        <dbReference type="EMBL" id="MCF2948429.1"/>
    </source>
</evidence>
<feature type="domain" description="Glycosyl transferase family 1" evidence="2">
    <location>
        <begin position="217"/>
        <end position="368"/>
    </location>
</feature>
<reference evidence="3 4" key="1">
    <citation type="submission" date="2022-01" db="EMBL/GenBank/DDBJ databases">
        <title>Paraglaciecola sp. G1-23.</title>
        <authorList>
            <person name="Jin M.S."/>
            <person name="Han D.M."/>
            <person name="Kim H.M."/>
            <person name="Jeon C.O."/>
        </authorList>
    </citation>
    <scope>NUCLEOTIDE SEQUENCE [LARGE SCALE GENOMIC DNA]</scope>
    <source>
        <strain evidence="3 4">G1-23</strain>
    </source>
</reference>
<keyword evidence="1" id="KW-0472">Membrane</keyword>
<comment type="caution">
    <text evidence="3">The sequence shown here is derived from an EMBL/GenBank/DDBJ whole genome shotgun (WGS) entry which is preliminary data.</text>
</comment>
<proteinExistence type="predicted"/>
<keyword evidence="4" id="KW-1185">Reference proteome</keyword>